<dbReference type="EMBL" id="JALHAP010000081">
    <property type="protein sequence ID" value="MCT4703515.1"/>
    <property type="molecule type" value="Genomic_DNA"/>
</dbReference>
<dbReference type="PRINTS" id="PR00864">
    <property type="entry name" value="PREPILNPTASE"/>
</dbReference>
<feature type="transmembrane region" description="Helical" evidence="3">
    <location>
        <begin position="6"/>
        <end position="25"/>
    </location>
</feature>
<dbReference type="Pfam" id="PF01478">
    <property type="entry name" value="Peptidase_A24"/>
    <property type="match status" value="1"/>
</dbReference>
<evidence type="ECO:0000313" key="6">
    <source>
        <dbReference type="Proteomes" id="UP001150641"/>
    </source>
</evidence>
<evidence type="ECO:0000256" key="1">
    <source>
        <dbReference type="ARBA" id="ARBA00005801"/>
    </source>
</evidence>
<dbReference type="InterPro" id="IPR050882">
    <property type="entry name" value="Prepilin_peptidase/N-MTase"/>
</dbReference>
<comment type="similarity">
    <text evidence="1 2">Belongs to the peptidase A24 family.</text>
</comment>
<evidence type="ECO:0000256" key="2">
    <source>
        <dbReference type="RuleBase" id="RU003793"/>
    </source>
</evidence>
<keyword evidence="3" id="KW-1133">Transmembrane helix</keyword>
<feature type="transmembrane region" description="Helical" evidence="3">
    <location>
        <begin position="110"/>
        <end position="128"/>
    </location>
</feature>
<proteinExistence type="inferred from homology"/>
<accession>A0A9X2W9T7</accession>
<sequence>MTFLPPLPTLIFIFIYIALLLRLSWIDFRERLLPDNLTYPLLWTGLLFHVFISPDSLASAVTGAVAGYLTLWSLYWCYFYLRKREGIGYGDIKLLAALGAWHGWQNLQWIVLIAAGCGLAMAGITKVWRVPSESLFTTPLPFGPCLAIAGGVTGWFNHYPLQINAFNWPL</sequence>
<dbReference type="PANTHER" id="PTHR30487:SF0">
    <property type="entry name" value="PREPILIN LEADER PEPTIDASE_N-METHYLTRANSFERASE-RELATED"/>
    <property type="match status" value="1"/>
</dbReference>
<protein>
    <submittedName>
        <fullName evidence="5">A24 family peptidase</fullName>
    </submittedName>
</protein>
<reference evidence="5" key="1">
    <citation type="submission" date="2022-03" db="EMBL/GenBank/DDBJ databases">
        <title>Proposal of a novel genus Dryocolo and two novel species.</title>
        <authorList>
            <person name="Maddock D.W."/>
            <person name="Brady C.L."/>
            <person name="Denman S."/>
            <person name="Arnold D."/>
        </authorList>
    </citation>
    <scope>NUCLEOTIDE SEQUENCE</scope>
    <source>
        <strain evidence="5">H6W4</strain>
    </source>
</reference>
<dbReference type="RefSeq" id="WP_271124231.1">
    <property type="nucleotide sequence ID" value="NZ_JALHAN010000068.1"/>
</dbReference>
<keyword evidence="6" id="KW-1185">Reference proteome</keyword>
<feature type="transmembrane region" description="Helical" evidence="3">
    <location>
        <begin position="60"/>
        <end position="79"/>
    </location>
</feature>
<keyword evidence="3" id="KW-0812">Transmembrane</keyword>
<dbReference type="PANTHER" id="PTHR30487">
    <property type="entry name" value="TYPE 4 PREPILIN-LIKE PROTEINS LEADER PEPTIDE-PROCESSING ENZYME"/>
    <property type="match status" value="1"/>
</dbReference>
<dbReference type="InterPro" id="IPR000045">
    <property type="entry name" value="Prepilin_IV_endopep_pep"/>
</dbReference>
<dbReference type="InterPro" id="IPR014032">
    <property type="entry name" value="Peptidase_A24A_bac"/>
</dbReference>
<dbReference type="GO" id="GO:0005886">
    <property type="term" value="C:plasma membrane"/>
    <property type="evidence" value="ECO:0007669"/>
    <property type="project" value="TreeGrafter"/>
</dbReference>
<name>A0A9X2W9T7_9ENTR</name>
<dbReference type="Proteomes" id="UP001150641">
    <property type="component" value="Unassembled WGS sequence"/>
</dbReference>
<keyword evidence="3" id="KW-0472">Membrane</keyword>
<evidence type="ECO:0000256" key="3">
    <source>
        <dbReference type="SAM" id="Phobius"/>
    </source>
</evidence>
<evidence type="ECO:0000259" key="4">
    <source>
        <dbReference type="Pfam" id="PF01478"/>
    </source>
</evidence>
<dbReference type="GO" id="GO:0006465">
    <property type="term" value="P:signal peptide processing"/>
    <property type="evidence" value="ECO:0007669"/>
    <property type="project" value="TreeGrafter"/>
</dbReference>
<gene>
    <name evidence="5" type="ORF">MUA00_17175</name>
</gene>
<feature type="transmembrane region" description="Helical" evidence="3">
    <location>
        <begin position="37"/>
        <end position="54"/>
    </location>
</feature>
<dbReference type="AlphaFoldDB" id="A0A9X2W9T7"/>
<feature type="domain" description="Prepilin type IV endopeptidase peptidase" evidence="4">
    <location>
        <begin position="15"/>
        <end position="121"/>
    </location>
</feature>
<evidence type="ECO:0000313" key="5">
    <source>
        <dbReference type="EMBL" id="MCT4703515.1"/>
    </source>
</evidence>
<organism evidence="5 6">
    <name type="scientific">Dryocola boscaweniae</name>
    <dbReference type="NCBI Taxonomy" id="2925397"/>
    <lineage>
        <taxon>Bacteria</taxon>
        <taxon>Pseudomonadati</taxon>
        <taxon>Pseudomonadota</taxon>
        <taxon>Gammaproteobacteria</taxon>
        <taxon>Enterobacterales</taxon>
        <taxon>Enterobacteriaceae</taxon>
        <taxon>Dryocola</taxon>
    </lineage>
</organism>
<dbReference type="GO" id="GO:0004190">
    <property type="term" value="F:aspartic-type endopeptidase activity"/>
    <property type="evidence" value="ECO:0007669"/>
    <property type="project" value="InterPro"/>
</dbReference>
<dbReference type="Gene3D" id="1.20.120.1220">
    <property type="match status" value="1"/>
</dbReference>
<comment type="caution">
    <text evidence="5">The sequence shown here is derived from an EMBL/GenBank/DDBJ whole genome shotgun (WGS) entry which is preliminary data.</text>
</comment>